<dbReference type="PROSITE" id="PS51186">
    <property type="entry name" value="GNAT"/>
    <property type="match status" value="1"/>
</dbReference>
<organism evidence="2 3">
    <name type="scientific">Thermocatellispora tengchongensis</name>
    <dbReference type="NCBI Taxonomy" id="1073253"/>
    <lineage>
        <taxon>Bacteria</taxon>
        <taxon>Bacillati</taxon>
        <taxon>Actinomycetota</taxon>
        <taxon>Actinomycetes</taxon>
        <taxon>Streptosporangiales</taxon>
        <taxon>Streptosporangiaceae</taxon>
        <taxon>Thermocatellispora</taxon>
    </lineage>
</organism>
<dbReference type="InterPro" id="IPR016181">
    <property type="entry name" value="Acyl_CoA_acyltransferase"/>
</dbReference>
<dbReference type="AlphaFoldDB" id="A0A840PBM5"/>
<dbReference type="SUPFAM" id="SSF55729">
    <property type="entry name" value="Acyl-CoA N-acyltransferases (Nat)"/>
    <property type="match status" value="1"/>
</dbReference>
<name>A0A840PBM5_9ACTN</name>
<dbReference type="Gene3D" id="3.40.630.30">
    <property type="match status" value="1"/>
</dbReference>
<evidence type="ECO:0000313" key="2">
    <source>
        <dbReference type="EMBL" id="MBB5137048.1"/>
    </source>
</evidence>
<evidence type="ECO:0000313" key="3">
    <source>
        <dbReference type="Proteomes" id="UP000578449"/>
    </source>
</evidence>
<accession>A0A840PBM5</accession>
<gene>
    <name evidence="2" type="ORF">HNP84_006800</name>
</gene>
<dbReference type="InterPro" id="IPR000182">
    <property type="entry name" value="GNAT_dom"/>
</dbReference>
<dbReference type="RefSeq" id="WP_221337063.1">
    <property type="nucleotide sequence ID" value="NZ_BAABIX010000021.1"/>
</dbReference>
<proteinExistence type="predicted"/>
<dbReference type="Pfam" id="PF08445">
    <property type="entry name" value="FR47"/>
    <property type="match status" value="1"/>
</dbReference>
<keyword evidence="3" id="KW-1185">Reference proteome</keyword>
<dbReference type="GO" id="GO:0016747">
    <property type="term" value="F:acyltransferase activity, transferring groups other than amino-acyl groups"/>
    <property type="evidence" value="ECO:0007669"/>
    <property type="project" value="InterPro"/>
</dbReference>
<dbReference type="EMBL" id="JACHGN010000016">
    <property type="protein sequence ID" value="MBB5137048.1"/>
    <property type="molecule type" value="Genomic_DNA"/>
</dbReference>
<dbReference type="InterPro" id="IPR013653">
    <property type="entry name" value="GCN5-like_dom"/>
</dbReference>
<comment type="caution">
    <text evidence="2">The sequence shown here is derived from an EMBL/GenBank/DDBJ whole genome shotgun (WGS) entry which is preliminary data.</text>
</comment>
<protein>
    <submittedName>
        <fullName evidence="2">GNAT superfamily N-acetyltransferase</fullName>
    </submittedName>
</protein>
<keyword evidence="2" id="KW-0808">Transferase</keyword>
<dbReference type="Proteomes" id="UP000578449">
    <property type="component" value="Unassembled WGS sequence"/>
</dbReference>
<feature type="domain" description="N-acetyltransferase" evidence="1">
    <location>
        <begin position="101"/>
        <end position="255"/>
    </location>
</feature>
<sequence>MPPAPITPIATLAELEEACGGEEIVLWTAQDLRPGVRAWRCGAAVAVAAPGVCARDRIAVHTAPANSAQAQAQAEAEAARLARHAAAECGPTYRLFGEAGLITRLAGPERPATVFSWMSTRTPPPRPAGAHWLEPALDTQVAALLADHHPGSYATPGMPGVHRWAGARHDGALAAVAADAWSTRATGFLAGVATAAHARGHGLARRVCAFVTAELLTTRRSVALMVDDWNTAAIAVYEHLGYTARPVASAPPPET</sequence>
<reference evidence="2 3" key="1">
    <citation type="submission" date="2020-08" db="EMBL/GenBank/DDBJ databases">
        <title>Genomic Encyclopedia of Type Strains, Phase IV (KMG-IV): sequencing the most valuable type-strain genomes for metagenomic binning, comparative biology and taxonomic classification.</title>
        <authorList>
            <person name="Goeker M."/>
        </authorList>
    </citation>
    <scope>NUCLEOTIDE SEQUENCE [LARGE SCALE GENOMIC DNA]</scope>
    <source>
        <strain evidence="2 3">DSM 45615</strain>
    </source>
</reference>
<evidence type="ECO:0000259" key="1">
    <source>
        <dbReference type="PROSITE" id="PS51186"/>
    </source>
</evidence>